<dbReference type="HAMAP" id="MF_03056">
    <property type="entry name" value="TRM82"/>
    <property type="match status" value="1"/>
</dbReference>
<dbReference type="PANTHER" id="PTHR16288:SF0">
    <property type="entry name" value="TRNA (GUANINE-N(7)-)-METHYLTRANSFERASE NON-CATALYTIC SUBUNIT WDR4"/>
    <property type="match status" value="1"/>
</dbReference>
<name>A0A9P8A9N2_MORAP</name>
<feature type="compositionally biased region" description="Low complexity" evidence="8">
    <location>
        <begin position="458"/>
        <end position="468"/>
    </location>
</feature>
<dbReference type="InterPro" id="IPR015943">
    <property type="entry name" value="WD40/YVTN_repeat-like_dom_sf"/>
</dbReference>
<dbReference type="GO" id="GO:0106004">
    <property type="term" value="P:tRNA (guanine-N7)-methylation"/>
    <property type="evidence" value="ECO:0007669"/>
    <property type="project" value="UniProtKB-UniRule"/>
</dbReference>
<dbReference type="PROSITE" id="PS50082">
    <property type="entry name" value="WD_REPEATS_2"/>
    <property type="match status" value="2"/>
</dbReference>
<evidence type="ECO:0000256" key="2">
    <source>
        <dbReference type="ARBA" id="ARBA00022574"/>
    </source>
</evidence>
<evidence type="ECO:0000256" key="3">
    <source>
        <dbReference type="ARBA" id="ARBA00022694"/>
    </source>
</evidence>
<evidence type="ECO:0000256" key="7">
    <source>
        <dbReference type="PROSITE-ProRule" id="PRU00221"/>
    </source>
</evidence>
<dbReference type="InterPro" id="IPR001680">
    <property type="entry name" value="WD40_rpt"/>
</dbReference>
<dbReference type="PROSITE" id="PS50294">
    <property type="entry name" value="WD_REPEATS_REGION"/>
    <property type="match status" value="2"/>
</dbReference>
<dbReference type="InterPro" id="IPR028884">
    <property type="entry name" value="Trm82"/>
</dbReference>
<dbReference type="AlphaFoldDB" id="A0A9P8A9N2"/>
<comment type="caution">
    <text evidence="9">The sequence shown here is derived from an EMBL/GenBank/DDBJ whole genome shotgun (WGS) entry which is preliminary data.</text>
</comment>
<keyword evidence="5 6" id="KW-0539">Nucleus</keyword>
<dbReference type="PANTHER" id="PTHR16288">
    <property type="entry name" value="WD40 REPEAT PROTEIN 4"/>
    <property type="match status" value="1"/>
</dbReference>
<evidence type="ECO:0000313" key="10">
    <source>
        <dbReference type="Proteomes" id="UP000717515"/>
    </source>
</evidence>
<keyword evidence="2 6" id="KW-0853">WD repeat</keyword>
<evidence type="ECO:0000256" key="8">
    <source>
        <dbReference type="SAM" id="MobiDB-lite"/>
    </source>
</evidence>
<evidence type="ECO:0000256" key="1">
    <source>
        <dbReference type="ARBA" id="ARBA00004123"/>
    </source>
</evidence>
<dbReference type="GO" id="GO:0043527">
    <property type="term" value="C:tRNA methyltransferase complex"/>
    <property type="evidence" value="ECO:0007669"/>
    <property type="project" value="TreeGrafter"/>
</dbReference>
<dbReference type="Proteomes" id="UP000717515">
    <property type="component" value="Unassembled WGS sequence"/>
</dbReference>
<dbReference type="Gene3D" id="2.130.10.10">
    <property type="entry name" value="YVTN repeat-like/Quinoprotein amine dehydrogenase"/>
    <property type="match status" value="2"/>
</dbReference>
<keyword evidence="3 6" id="KW-0819">tRNA processing</keyword>
<dbReference type="EMBL" id="JAIFTL010000054">
    <property type="protein sequence ID" value="KAG9324869.1"/>
    <property type="molecule type" value="Genomic_DNA"/>
</dbReference>
<dbReference type="InterPro" id="IPR036322">
    <property type="entry name" value="WD40_repeat_dom_sf"/>
</dbReference>
<comment type="function">
    <text evidence="6">Required for the formation of N(7)-methylguanine at position 46 (m7G46) in tRNA. In the complex, it is required to stabilize and induce conformational changes of the catalytic subunit.</text>
</comment>
<evidence type="ECO:0000313" key="9">
    <source>
        <dbReference type="EMBL" id="KAG9324869.1"/>
    </source>
</evidence>
<dbReference type="SMART" id="SM00320">
    <property type="entry name" value="WD40"/>
    <property type="match status" value="3"/>
</dbReference>
<evidence type="ECO:0000256" key="4">
    <source>
        <dbReference type="ARBA" id="ARBA00022737"/>
    </source>
</evidence>
<dbReference type="GO" id="GO:0005829">
    <property type="term" value="C:cytosol"/>
    <property type="evidence" value="ECO:0007669"/>
    <property type="project" value="TreeGrafter"/>
</dbReference>
<keyword evidence="4 6" id="KW-0677">Repeat</keyword>
<dbReference type="SUPFAM" id="SSF50978">
    <property type="entry name" value="WD40 repeat-like"/>
    <property type="match status" value="1"/>
</dbReference>
<evidence type="ECO:0000256" key="5">
    <source>
        <dbReference type="ARBA" id="ARBA00023242"/>
    </source>
</evidence>
<comment type="subcellular location">
    <subcellularLocation>
        <location evidence="1 6">Nucleus</location>
    </subcellularLocation>
</comment>
<feature type="repeat" description="WD" evidence="7">
    <location>
        <begin position="238"/>
        <end position="281"/>
    </location>
</feature>
<gene>
    <name evidence="9" type="ORF">KVV02_003276</name>
</gene>
<dbReference type="InterPro" id="IPR019775">
    <property type="entry name" value="WD40_repeat_CS"/>
</dbReference>
<comment type="pathway">
    <text evidence="6">tRNA modification; N(7)-methylguanine-tRNA biosynthesis.</text>
</comment>
<feature type="region of interest" description="Disordered" evidence="8">
    <location>
        <begin position="425"/>
        <end position="475"/>
    </location>
</feature>
<feature type="compositionally biased region" description="Basic residues" evidence="8">
    <location>
        <begin position="444"/>
        <end position="454"/>
    </location>
</feature>
<feature type="repeat" description="WD" evidence="7">
    <location>
        <begin position="92"/>
        <end position="133"/>
    </location>
</feature>
<sequence length="475" mass="52712">MPLLPFSHIIHHPTKDVVVLSFGEHLQSVDTNDHEQIRLQDHIEPAELTVETSASSNIVYRSGTILASTVALEERDSNGLQAQPLTNTPDAAQENKARVQVLAFSPDGAFLATAADDKVMKIWDTESWKCLGTRTLVRRSNALEFNKDGSHVITADKFGDVYNMIRDIPDVVAPIKTAETSEDAEGDEDEGEQPILGHVSMATDLALTKDNKYIITSDRDEHIRVSQYPKGHNIETYCLGHTSFVTTIKVLPGASQKYLISGAGDATIRIWEFLKGQEVQTFNIREALGMPPAEADAEDDVTVFSFSICERKNHIAVVIEKESRLLILQWDEAAAKAELFKIVELEGTPLSAEYDRSGNLWTSAIPAASQTSHAVSVYDNEYVQQEDLAKYINTFGSKTVEVIPDHFVYTEELRKHTTDWRELKKAREEKEAARLAGDPDAPLSKKRRKNKNSRKIPDAAAADSSSAATPEQVQE</sequence>
<dbReference type="Pfam" id="PF00400">
    <property type="entry name" value="WD40"/>
    <property type="match status" value="2"/>
</dbReference>
<dbReference type="GO" id="GO:0005634">
    <property type="term" value="C:nucleus"/>
    <property type="evidence" value="ECO:0007669"/>
    <property type="project" value="UniProtKB-SubCell"/>
</dbReference>
<evidence type="ECO:0008006" key="11">
    <source>
        <dbReference type="Google" id="ProtNLM"/>
    </source>
</evidence>
<organism evidence="9 10">
    <name type="scientific">Mortierella alpina</name>
    <name type="common">Oleaginous fungus</name>
    <name type="synonym">Mortierella renispora</name>
    <dbReference type="NCBI Taxonomy" id="64518"/>
    <lineage>
        <taxon>Eukaryota</taxon>
        <taxon>Fungi</taxon>
        <taxon>Fungi incertae sedis</taxon>
        <taxon>Mucoromycota</taxon>
        <taxon>Mortierellomycotina</taxon>
        <taxon>Mortierellomycetes</taxon>
        <taxon>Mortierellales</taxon>
        <taxon>Mortierellaceae</taxon>
        <taxon>Mortierella</taxon>
    </lineage>
</organism>
<protein>
    <recommendedName>
        <fullName evidence="11">tRNA (guanine-N(7)-)-methyltransferase non-catalytic subunit TRM82</fullName>
    </recommendedName>
</protein>
<comment type="similarity">
    <text evidence="6">Belongs to the WD repeat TRM82 family.</text>
</comment>
<proteinExistence type="inferred from homology"/>
<dbReference type="PROSITE" id="PS00678">
    <property type="entry name" value="WD_REPEATS_1"/>
    <property type="match status" value="1"/>
</dbReference>
<reference evidence="9" key="1">
    <citation type="submission" date="2021-07" db="EMBL/GenBank/DDBJ databases">
        <title>Draft genome of Mortierella alpina, strain LL118, isolated from an aspen leaf litter sample.</title>
        <authorList>
            <person name="Yang S."/>
            <person name="Vinatzer B.A."/>
        </authorList>
    </citation>
    <scope>NUCLEOTIDE SEQUENCE</scope>
    <source>
        <strain evidence="9">LL118</strain>
    </source>
</reference>
<evidence type="ECO:0000256" key="6">
    <source>
        <dbReference type="HAMAP-Rule" id="MF_03056"/>
    </source>
</evidence>
<accession>A0A9P8A9N2</accession>